<dbReference type="EMBL" id="BMKL01000001">
    <property type="protein sequence ID" value="GGE03525.1"/>
    <property type="molecule type" value="Genomic_DNA"/>
</dbReference>
<dbReference type="RefSeq" id="WP_188645328.1">
    <property type="nucleotide sequence ID" value="NZ_BMKL01000001.1"/>
</dbReference>
<gene>
    <name evidence="3" type="ORF">GCM10011515_23850</name>
</gene>
<keyword evidence="1" id="KW-0472">Membrane</keyword>
<evidence type="ECO:0000256" key="2">
    <source>
        <dbReference type="SAM" id="SignalP"/>
    </source>
</evidence>
<keyword evidence="2" id="KW-0732">Signal</keyword>
<feature type="transmembrane region" description="Helical" evidence="1">
    <location>
        <begin position="52"/>
        <end position="72"/>
    </location>
</feature>
<organism evidence="3 4">
    <name type="scientific">Tsuneonella deserti</name>
    <dbReference type="NCBI Taxonomy" id="2035528"/>
    <lineage>
        <taxon>Bacteria</taxon>
        <taxon>Pseudomonadati</taxon>
        <taxon>Pseudomonadota</taxon>
        <taxon>Alphaproteobacteria</taxon>
        <taxon>Sphingomonadales</taxon>
        <taxon>Erythrobacteraceae</taxon>
        <taxon>Tsuneonella</taxon>
    </lineage>
</organism>
<name>A0ABQ1SC16_9SPHN</name>
<proteinExistence type="predicted"/>
<evidence type="ECO:0000256" key="1">
    <source>
        <dbReference type="SAM" id="Phobius"/>
    </source>
</evidence>
<sequence>MHEVGLSATVALTRFRQLAAGGAALALLVGPVAAQAAPQRAAAPVEEGSELRSSWVLGILALAAFITAIIIATKDHNHPVSP</sequence>
<comment type="caution">
    <text evidence="3">The sequence shown here is derived from an EMBL/GenBank/DDBJ whole genome shotgun (WGS) entry which is preliminary data.</text>
</comment>
<dbReference type="Proteomes" id="UP000619041">
    <property type="component" value="Unassembled WGS sequence"/>
</dbReference>
<feature type="signal peptide" evidence="2">
    <location>
        <begin position="1"/>
        <end position="36"/>
    </location>
</feature>
<evidence type="ECO:0000313" key="3">
    <source>
        <dbReference type="EMBL" id="GGE03525.1"/>
    </source>
</evidence>
<accession>A0ABQ1SC16</accession>
<protein>
    <submittedName>
        <fullName evidence="3">Uncharacterized protein</fullName>
    </submittedName>
</protein>
<keyword evidence="1" id="KW-0812">Transmembrane</keyword>
<keyword evidence="4" id="KW-1185">Reference proteome</keyword>
<feature type="chain" id="PRO_5045596452" evidence="2">
    <location>
        <begin position="37"/>
        <end position="82"/>
    </location>
</feature>
<evidence type="ECO:0000313" key="4">
    <source>
        <dbReference type="Proteomes" id="UP000619041"/>
    </source>
</evidence>
<reference evidence="4" key="1">
    <citation type="journal article" date="2019" name="Int. J. Syst. Evol. Microbiol.">
        <title>The Global Catalogue of Microorganisms (GCM) 10K type strain sequencing project: providing services to taxonomists for standard genome sequencing and annotation.</title>
        <authorList>
            <consortium name="The Broad Institute Genomics Platform"/>
            <consortium name="The Broad Institute Genome Sequencing Center for Infectious Disease"/>
            <person name="Wu L."/>
            <person name="Ma J."/>
        </authorList>
    </citation>
    <scope>NUCLEOTIDE SEQUENCE [LARGE SCALE GENOMIC DNA]</scope>
    <source>
        <strain evidence="4">CGMCC 1.15959</strain>
    </source>
</reference>
<keyword evidence="1" id="KW-1133">Transmembrane helix</keyword>